<evidence type="ECO:0000313" key="2">
    <source>
        <dbReference type="Proteomes" id="UP001358417"/>
    </source>
</evidence>
<organism evidence="1 2">
    <name type="scientific">Exophiala bonariae</name>
    <dbReference type="NCBI Taxonomy" id="1690606"/>
    <lineage>
        <taxon>Eukaryota</taxon>
        <taxon>Fungi</taxon>
        <taxon>Dikarya</taxon>
        <taxon>Ascomycota</taxon>
        <taxon>Pezizomycotina</taxon>
        <taxon>Eurotiomycetes</taxon>
        <taxon>Chaetothyriomycetidae</taxon>
        <taxon>Chaetothyriales</taxon>
        <taxon>Herpotrichiellaceae</taxon>
        <taxon>Exophiala</taxon>
    </lineage>
</organism>
<evidence type="ECO:0000313" key="1">
    <source>
        <dbReference type="EMBL" id="KAK5045163.1"/>
    </source>
</evidence>
<dbReference type="PANTHER" id="PTHR47784">
    <property type="entry name" value="STEROL UPTAKE CONTROL PROTEIN 2"/>
    <property type="match status" value="1"/>
</dbReference>
<dbReference type="PANTHER" id="PTHR47784:SF4">
    <property type="entry name" value="ZN(II)2CYS6 TRANSCRIPTION FACTOR (EUROFUNG)"/>
    <property type="match status" value="1"/>
</dbReference>
<sequence length="240" mass="27682">MSLKRPEKATFYREIASSQQICALAEFNQVLKSVNEANCLDVLLFSHLIALHAFWDIFTSIDDDLSVFLDRLLGCIRMLRGINVVIRTWWNTLVQTELGAIILNADQQQNTPKPSSQECDHLQKMIDEADISEASMGVYCDSLESLQTYFDSENAFGTSASSTHQVFAWLVVASEAYTDLLDQRRPEALVFLAYFALLLHRRNQSWVIGDAGRRLLRHIRSYLGKRWDRWLDYPLRLMEE</sequence>
<reference evidence="1 2" key="1">
    <citation type="submission" date="2023-08" db="EMBL/GenBank/DDBJ databases">
        <title>Black Yeasts Isolated from many extreme environments.</title>
        <authorList>
            <person name="Coleine C."/>
            <person name="Stajich J.E."/>
            <person name="Selbmann L."/>
        </authorList>
    </citation>
    <scope>NUCLEOTIDE SEQUENCE [LARGE SCALE GENOMIC DNA]</scope>
    <source>
        <strain evidence="1 2">CCFEE 5792</strain>
    </source>
</reference>
<evidence type="ECO:0008006" key="3">
    <source>
        <dbReference type="Google" id="ProtNLM"/>
    </source>
</evidence>
<dbReference type="AlphaFoldDB" id="A0AAV9MXU2"/>
<comment type="caution">
    <text evidence="1">The sequence shown here is derived from an EMBL/GenBank/DDBJ whole genome shotgun (WGS) entry which is preliminary data.</text>
</comment>
<keyword evidence="2" id="KW-1185">Reference proteome</keyword>
<dbReference type="EMBL" id="JAVRRD010000039">
    <property type="protein sequence ID" value="KAK5045163.1"/>
    <property type="molecule type" value="Genomic_DNA"/>
</dbReference>
<gene>
    <name evidence="1" type="ORF">LTR84_009496</name>
</gene>
<dbReference type="GO" id="GO:0001228">
    <property type="term" value="F:DNA-binding transcription activator activity, RNA polymerase II-specific"/>
    <property type="evidence" value="ECO:0007669"/>
    <property type="project" value="TreeGrafter"/>
</dbReference>
<name>A0AAV9MXU2_9EURO</name>
<dbReference type="GeneID" id="89977655"/>
<dbReference type="InterPro" id="IPR053157">
    <property type="entry name" value="Sterol_Uptake_Regulator"/>
</dbReference>
<accession>A0AAV9MXU2</accession>
<dbReference type="RefSeq" id="XP_064700799.1">
    <property type="nucleotide sequence ID" value="XM_064853036.1"/>
</dbReference>
<dbReference type="Proteomes" id="UP001358417">
    <property type="component" value="Unassembled WGS sequence"/>
</dbReference>
<protein>
    <recommendedName>
        <fullName evidence="3">C6 transcription factor</fullName>
    </recommendedName>
</protein>
<proteinExistence type="predicted"/>